<accession>T2JGV3</accession>
<dbReference type="EMBL" id="CAQN01000103">
    <property type="protein sequence ID" value="CCQ65063.1"/>
    <property type="molecule type" value="Genomic_DNA"/>
</dbReference>
<reference evidence="1 2" key="2">
    <citation type="submission" date="2013-09" db="EMBL/GenBank/DDBJ databases">
        <title>Whole genome comparison of six Crocosphaera watsonii strains with differing phenotypes.</title>
        <authorList>
            <person name="Bench S.R."/>
            <person name="Heller P."/>
            <person name="Frank I."/>
            <person name="Arciniega M."/>
            <person name="Shilova I.N."/>
            <person name="Zehr J.P."/>
        </authorList>
    </citation>
    <scope>NUCLEOTIDE SEQUENCE [LARGE SCALE GENOMIC DNA]</scope>
    <source>
        <strain evidence="1 2">WH 0402</strain>
    </source>
</reference>
<proteinExistence type="predicted"/>
<gene>
    <name evidence="1" type="ORF">CWATWH0402_4067</name>
</gene>
<dbReference type="Proteomes" id="UP000018130">
    <property type="component" value="Unassembled WGS sequence"/>
</dbReference>
<organism evidence="1 2">
    <name type="scientific">Crocosphaera watsonii WH 0402</name>
    <dbReference type="NCBI Taxonomy" id="1284629"/>
    <lineage>
        <taxon>Bacteria</taxon>
        <taxon>Bacillati</taxon>
        <taxon>Cyanobacteriota</taxon>
        <taxon>Cyanophyceae</taxon>
        <taxon>Oscillatoriophycideae</taxon>
        <taxon>Chroococcales</taxon>
        <taxon>Aphanothecaceae</taxon>
        <taxon>Crocosphaera</taxon>
    </lineage>
</organism>
<evidence type="ECO:0000313" key="2">
    <source>
        <dbReference type="Proteomes" id="UP000018130"/>
    </source>
</evidence>
<evidence type="ECO:0000313" key="1">
    <source>
        <dbReference type="EMBL" id="CCQ65063.1"/>
    </source>
</evidence>
<reference evidence="1 2" key="1">
    <citation type="submission" date="2013-01" db="EMBL/GenBank/DDBJ databases">
        <authorList>
            <person name="Bench S."/>
        </authorList>
    </citation>
    <scope>NUCLEOTIDE SEQUENCE [LARGE SCALE GENOMIC DNA]</scope>
    <source>
        <strain evidence="1 2">WH 0402</strain>
    </source>
</reference>
<sequence>MAESELVSGETETNFVIANVPIIPTPIPNTSSRTFILEGVCFAGKFSEDTNFRDEFSSVDFVLSSDGE</sequence>
<protein>
    <submittedName>
        <fullName evidence="1">Substrate-specific component MtsA of methionine-regulated ECF transporter</fullName>
    </submittedName>
</protein>
<name>T2JGV3_CROWT</name>
<dbReference type="AlphaFoldDB" id="T2JGV3"/>
<comment type="caution">
    <text evidence="1">The sequence shown here is derived from an EMBL/GenBank/DDBJ whole genome shotgun (WGS) entry which is preliminary data.</text>
</comment>